<evidence type="ECO:0000313" key="3">
    <source>
        <dbReference type="Proteomes" id="UP000317716"/>
    </source>
</evidence>
<reference evidence="2 3" key="1">
    <citation type="journal article" date="2019" name="Nat. Microbiol.">
        <title>Mediterranean grassland soil C-N compound turnover is dependent on rainfall and depth, and is mediated by genomically divergent microorganisms.</title>
        <authorList>
            <person name="Diamond S."/>
            <person name="Andeer P.F."/>
            <person name="Li Z."/>
            <person name="Crits-Christoph A."/>
            <person name="Burstein D."/>
            <person name="Anantharaman K."/>
            <person name="Lane K.R."/>
            <person name="Thomas B.C."/>
            <person name="Pan C."/>
            <person name="Northen T.R."/>
            <person name="Banfield J.F."/>
        </authorList>
    </citation>
    <scope>NUCLEOTIDE SEQUENCE [LARGE SCALE GENOMIC DNA]</scope>
    <source>
        <strain evidence="2">WS_2</strain>
    </source>
</reference>
<accession>A0A538SL38</accession>
<evidence type="ECO:0000313" key="2">
    <source>
        <dbReference type="EMBL" id="TMQ52079.1"/>
    </source>
</evidence>
<feature type="compositionally biased region" description="Basic and acidic residues" evidence="1">
    <location>
        <begin position="17"/>
        <end position="27"/>
    </location>
</feature>
<organism evidence="2 3">
    <name type="scientific">Eiseniibacteriota bacterium</name>
    <dbReference type="NCBI Taxonomy" id="2212470"/>
    <lineage>
        <taxon>Bacteria</taxon>
        <taxon>Candidatus Eiseniibacteriota</taxon>
    </lineage>
</organism>
<dbReference type="GO" id="GO:0005524">
    <property type="term" value="F:ATP binding"/>
    <property type="evidence" value="ECO:0007669"/>
    <property type="project" value="InterPro"/>
</dbReference>
<dbReference type="Proteomes" id="UP000317716">
    <property type="component" value="Unassembled WGS sequence"/>
</dbReference>
<dbReference type="GO" id="GO:0009254">
    <property type="term" value="P:peptidoglycan turnover"/>
    <property type="evidence" value="ECO:0007669"/>
    <property type="project" value="InterPro"/>
</dbReference>
<proteinExistence type="predicted"/>
<comment type="caution">
    <text evidence="2">The sequence shown here is derived from an EMBL/GenBank/DDBJ whole genome shotgun (WGS) entry which is preliminary data.</text>
</comment>
<dbReference type="Gene3D" id="3.30.420.40">
    <property type="match status" value="1"/>
</dbReference>
<sequence>MAAVGKKGAGSKRRGRVERAPAKRRLEALATAPARSAGRAETPLPSAPMRSQATDARDALALLRGYRALNERLVVGLMTGTSADAVDAALVRMRGLGPETRHTLVAYRETPLEAPLRREILEVAAAATLSPERLMRLDAALGER</sequence>
<protein>
    <submittedName>
        <fullName evidence="2">Uncharacterized protein</fullName>
    </submittedName>
</protein>
<gene>
    <name evidence="2" type="ORF">E6K72_09600</name>
</gene>
<dbReference type="InterPro" id="IPR005338">
    <property type="entry name" value="Anhydro_N_Ac-Mur_kinase"/>
</dbReference>
<evidence type="ECO:0000256" key="1">
    <source>
        <dbReference type="SAM" id="MobiDB-lite"/>
    </source>
</evidence>
<name>A0A538SL38_UNCEI</name>
<dbReference type="AlphaFoldDB" id="A0A538SL38"/>
<dbReference type="EMBL" id="VBOS01000339">
    <property type="protein sequence ID" value="TMQ52079.1"/>
    <property type="molecule type" value="Genomic_DNA"/>
</dbReference>
<dbReference type="Pfam" id="PF03702">
    <property type="entry name" value="AnmK"/>
    <property type="match status" value="1"/>
</dbReference>
<feature type="non-terminal residue" evidence="2">
    <location>
        <position position="144"/>
    </location>
</feature>
<dbReference type="GO" id="GO:0016773">
    <property type="term" value="F:phosphotransferase activity, alcohol group as acceptor"/>
    <property type="evidence" value="ECO:0007669"/>
    <property type="project" value="InterPro"/>
</dbReference>
<feature type="region of interest" description="Disordered" evidence="1">
    <location>
        <begin position="1"/>
        <end position="52"/>
    </location>
</feature>
<dbReference type="GO" id="GO:0006040">
    <property type="term" value="P:amino sugar metabolic process"/>
    <property type="evidence" value="ECO:0007669"/>
    <property type="project" value="InterPro"/>
</dbReference>